<evidence type="ECO:0000313" key="5">
    <source>
        <dbReference type="Proteomes" id="UP001439008"/>
    </source>
</evidence>
<evidence type="ECO:0000256" key="2">
    <source>
        <dbReference type="ARBA" id="ARBA00022806"/>
    </source>
</evidence>
<comment type="caution">
    <text evidence="4">The sequence shown here is derived from an EMBL/GenBank/DDBJ whole genome shotgun (WGS) entry which is preliminary data.</text>
</comment>
<dbReference type="Gene3D" id="3.40.50.300">
    <property type="entry name" value="P-loop containing nucleotide triphosphate hydrolases"/>
    <property type="match status" value="1"/>
</dbReference>
<dbReference type="SMART" id="SM00490">
    <property type="entry name" value="HELICc"/>
    <property type="match status" value="1"/>
</dbReference>
<dbReference type="EMBL" id="JBDODL010001487">
    <property type="protein sequence ID" value="MES1921564.1"/>
    <property type="molecule type" value="Genomic_DNA"/>
</dbReference>
<evidence type="ECO:0000259" key="3">
    <source>
        <dbReference type="PROSITE" id="PS51194"/>
    </source>
</evidence>
<protein>
    <recommendedName>
        <fullName evidence="3">Helicase C-terminal domain-containing protein</fullName>
    </recommendedName>
</protein>
<feature type="domain" description="Helicase C-terminal" evidence="3">
    <location>
        <begin position="1"/>
        <end position="170"/>
    </location>
</feature>
<keyword evidence="5" id="KW-1185">Reference proteome</keyword>
<evidence type="ECO:0000313" key="4">
    <source>
        <dbReference type="EMBL" id="MES1921564.1"/>
    </source>
</evidence>
<dbReference type="InterPro" id="IPR052431">
    <property type="entry name" value="SKI2_subfamily_helicases"/>
</dbReference>
<dbReference type="SUPFAM" id="SSF52540">
    <property type="entry name" value="P-loop containing nucleoside triphosphate hydrolases"/>
    <property type="match status" value="1"/>
</dbReference>
<evidence type="ECO:0000256" key="1">
    <source>
        <dbReference type="ARBA" id="ARBA00022801"/>
    </source>
</evidence>
<proteinExistence type="predicted"/>
<reference evidence="4 5" key="1">
    <citation type="journal article" date="2024" name="BMC Biol.">
        <title>Comparative genomics of Ascetosporea gives new insight into the evolutionary basis for animal parasitism in Rhizaria.</title>
        <authorList>
            <person name="Hiltunen Thoren M."/>
            <person name="Onut-Brannstrom I."/>
            <person name="Alfjorden A."/>
            <person name="Peckova H."/>
            <person name="Swords F."/>
            <person name="Hooper C."/>
            <person name="Holzer A.S."/>
            <person name="Bass D."/>
            <person name="Burki F."/>
        </authorList>
    </citation>
    <scope>NUCLEOTIDE SEQUENCE [LARGE SCALE GENOMIC DNA]</scope>
    <source>
        <strain evidence="4">20-A016</strain>
    </source>
</reference>
<dbReference type="PROSITE" id="PS51194">
    <property type="entry name" value="HELICASE_CTER"/>
    <property type="match status" value="1"/>
</dbReference>
<keyword evidence="2" id="KW-0067">ATP-binding</keyword>
<keyword evidence="2" id="KW-0347">Helicase</keyword>
<keyword evidence="1" id="KW-0378">Hydrolase</keyword>
<keyword evidence="2" id="KW-0547">Nucleotide-binding</keyword>
<dbReference type="InterPro" id="IPR027417">
    <property type="entry name" value="P-loop_NTPase"/>
</dbReference>
<dbReference type="Pfam" id="PF00271">
    <property type="entry name" value="Helicase_C"/>
    <property type="match status" value="1"/>
</dbReference>
<dbReference type="Proteomes" id="UP001439008">
    <property type="component" value="Unassembled WGS sequence"/>
</dbReference>
<sequence>MVDNDDVEYWLRRALRKNNWSKNHPFLRCINRGIAVHHNGMSRAYKTLVEVLFRAKHIKVVLTVGTLALGVNMPCRTAVFAGDSSELTPLRYRQMMGRAGRRGYDNIGKVIFFGIPPQKISYLMTSSLLSLHGHETISVTSFLRNLFCVASATDKTFRLKALRNTMKRTFGDDLDNSAQKPLVSKQTKLLYRYSMEYLLINGLINKNLIPVHFSGLVTKLYSTEPANFVFSMLLQQGVFDSICNPLPVSLKDENELKEQLKSSNKTKEERQNENLICIKILEILAHLFFRVPLPGDFRKPPYFNSAIVLKPLPENAKKVVAKFNLTSIALFEQFLQLSYLLNDKSSKTGDFLPVSKTRFCATDQLTTEEMNVDRTEDMARNGFAAIACRKGRFESGQEIGFSGEVHDIEFRKTDSIPVIELKDIHGKDLLLSAYVLVFKIEPF</sequence>
<accession>A0ABV2APU9</accession>
<organism evidence="4 5">
    <name type="scientific">Bonamia ostreae</name>
    <dbReference type="NCBI Taxonomy" id="126728"/>
    <lineage>
        <taxon>Eukaryota</taxon>
        <taxon>Sar</taxon>
        <taxon>Rhizaria</taxon>
        <taxon>Endomyxa</taxon>
        <taxon>Ascetosporea</taxon>
        <taxon>Haplosporida</taxon>
        <taxon>Bonamia</taxon>
    </lineage>
</organism>
<gene>
    <name evidence="4" type="ORF">MHBO_003097</name>
</gene>
<dbReference type="PANTHER" id="PTHR44533:SF4">
    <property type="entry name" value="DEAD_H RNA HELICASE, PUTATIVE-RELATED"/>
    <property type="match status" value="1"/>
</dbReference>
<dbReference type="Pfam" id="PF26076">
    <property type="entry name" value="WHD_DDX60"/>
    <property type="match status" value="1"/>
</dbReference>
<dbReference type="InterPro" id="IPR059032">
    <property type="entry name" value="WHD_DDX60"/>
</dbReference>
<dbReference type="InterPro" id="IPR001650">
    <property type="entry name" value="Helicase_C-like"/>
</dbReference>
<name>A0ABV2APU9_9EUKA</name>
<dbReference type="PANTHER" id="PTHR44533">
    <property type="entry name" value="DEAD/H RNA HELICASE, PUTATIVE-RELATED"/>
    <property type="match status" value="1"/>
</dbReference>